<dbReference type="EMBL" id="SNYC01000007">
    <property type="protein sequence ID" value="TDQ06931.1"/>
    <property type="molecule type" value="Genomic_DNA"/>
</dbReference>
<evidence type="ECO:0000256" key="2">
    <source>
        <dbReference type="ARBA" id="ARBA00012438"/>
    </source>
</evidence>
<feature type="signal peptide" evidence="7">
    <location>
        <begin position="1"/>
        <end position="22"/>
    </location>
</feature>
<dbReference type="PANTHER" id="PTHR43047:SF62">
    <property type="entry name" value="SENSOR HISTIDINE KINASE DPIB"/>
    <property type="match status" value="1"/>
</dbReference>
<organism evidence="9 10">
    <name type="scientific">Pedobacter metabolipauper</name>
    <dbReference type="NCBI Taxonomy" id="425513"/>
    <lineage>
        <taxon>Bacteria</taxon>
        <taxon>Pseudomonadati</taxon>
        <taxon>Bacteroidota</taxon>
        <taxon>Sphingobacteriia</taxon>
        <taxon>Sphingobacteriales</taxon>
        <taxon>Sphingobacteriaceae</taxon>
        <taxon>Pedobacter</taxon>
    </lineage>
</organism>
<dbReference type="Gene3D" id="1.25.40.10">
    <property type="entry name" value="Tetratricopeptide repeat domain"/>
    <property type="match status" value="1"/>
</dbReference>
<keyword evidence="6" id="KW-1133">Transmembrane helix</keyword>
<dbReference type="Pfam" id="PF02518">
    <property type="entry name" value="HATPase_c"/>
    <property type="match status" value="1"/>
</dbReference>
<comment type="catalytic activity">
    <reaction evidence="1">
        <text>ATP + protein L-histidine = ADP + protein N-phospho-L-histidine.</text>
        <dbReference type="EC" id="2.7.13.3"/>
    </reaction>
</comment>
<dbReference type="GO" id="GO:0005886">
    <property type="term" value="C:plasma membrane"/>
    <property type="evidence" value="ECO:0007669"/>
    <property type="project" value="TreeGrafter"/>
</dbReference>
<dbReference type="Gene3D" id="3.30.565.10">
    <property type="entry name" value="Histidine kinase-like ATPase, C-terminal domain"/>
    <property type="match status" value="1"/>
</dbReference>
<evidence type="ECO:0000313" key="9">
    <source>
        <dbReference type="EMBL" id="TDQ06931.1"/>
    </source>
</evidence>
<dbReference type="InterPro" id="IPR004358">
    <property type="entry name" value="Sig_transdc_His_kin-like_C"/>
</dbReference>
<dbReference type="SMART" id="SM00387">
    <property type="entry name" value="HATPase_c"/>
    <property type="match status" value="1"/>
</dbReference>
<feature type="transmembrane region" description="Helical" evidence="6">
    <location>
        <begin position="172"/>
        <end position="193"/>
    </location>
</feature>
<keyword evidence="4" id="KW-0808">Transferase</keyword>
<dbReference type="SUPFAM" id="SSF47384">
    <property type="entry name" value="Homodimeric domain of signal transducing histidine kinase"/>
    <property type="match status" value="1"/>
</dbReference>
<evidence type="ECO:0000256" key="3">
    <source>
        <dbReference type="ARBA" id="ARBA00022553"/>
    </source>
</evidence>
<evidence type="ECO:0000256" key="7">
    <source>
        <dbReference type="SAM" id="SignalP"/>
    </source>
</evidence>
<dbReference type="Proteomes" id="UP000295620">
    <property type="component" value="Unassembled WGS sequence"/>
</dbReference>
<keyword evidence="5 9" id="KW-0418">Kinase</keyword>
<evidence type="ECO:0000256" key="5">
    <source>
        <dbReference type="ARBA" id="ARBA00022777"/>
    </source>
</evidence>
<keyword evidence="7" id="KW-0732">Signal</keyword>
<dbReference type="InterPro" id="IPR011990">
    <property type="entry name" value="TPR-like_helical_dom_sf"/>
</dbReference>
<dbReference type="Pfam" id="PF13424">
    <property type="entry name" value="TPR_12"/>
    <property type="match status" value="1"/>
</dbReference>
<comment type="caution">
    <text evidence="9">The sequence shown here is derived from an EMBL/GenBank/DDBJ whole genome shotgun (WGS) entry which is preliminary data.</text>
</comment>
<dbReference type="InterPro" id="IPR036097">
    <property type="entry name" value="HisK_dim/P_sf"/>
</dbReference>
<dbReference type="InterPro" id="IPR003661">
    <property type="entry name" value="HisK_dim/P_dom"/>
</dbReference>
<feature type="domain" description="Histidine kinase" evidence="8">
    <location>
        <begin position="215"/>
        <end position="432"/>
    </location>
</feature>
<dbReference type="RefSeq" id="WP_133577758.1">
    <property type="nucleotide sequence ID" value="NZ_SNYC01000007.1"/>
</dbReference>
<dbReference type="InterPro" id="IPR036890">
    <property type="entry name" value="HATPase_C_sf"/>
</dbReference>
<dbReference type="GO" id="GO:0009927">
    <property type="term" value="F:histidine phosphotransfer kinase activity"/>
    <property type="evidence" value="ECO:0007669"/>
    <property type="project" value="TreeGrafter"/>
</dbReference>
<dbReference type="CDD" id="cd00075">
    <property type="entry name" value="HATPase"/>
    <property type="match status" value="1"/>
</dbReference>
<protein>
    <recommendedName>
        <fullName evidence="2">histidine kinase</fullName>
        <ecNumber evidence="2">2.7.13.3</ecNumber>
    </recommendedName>
</protein>
<keyword evidence="6" id="KW-0812">Transmembrane</keyword>
<dbReference type="SUPFAM" id="SSF48452">
    <property type="entry name" value="TPR-like"/>
    <property type="match status" value="1"/>
</dbReference>
<evidence type="ECO:0000256" key="6">
    <source>
        <dbReference type="SAM" id="Phobius"/>
    </source>
</evidence>
<dbReference type="GO" id="GO:0000155">
    <property type="term" value="F:phosphorelay sensor kinase activity"/>
    <property type="evidence" value="ECO:0007669"/>
    <property type="project" value="InterPro"/>
</dbReference>
<evidence type="ECO:0000256" key="1">
    <source>
        <dbReference type="ARBA" id="ARBA00000085"/>
    </source>
</evidence>
<accession>A0A4R6SQA2</accession>
<feature type="chain" id="PRO_5020777788" description="histidine kinase" evidence="7">
    <location>
        <begin position="23"/>
        <end position="432"/>
    </location>
</feature>
<dbReference type="PRINTS" id="PR00344">
    <property type="entry name" value="BCTRLSENSOR"/>
</dbReference>
<gene>
    <name evidence="9" type="ORF">ATK78_3944</name>
</gene>
<keyword evidence="3" id="KW-0597">Phosphoprotein</keyword>
<dbReference type="PANTHER" id="PTHR43047">
    <property type="entry name" value="TWO-COMPONENT HISTIDINE PROTEIN KINASE"/>
    <property type="match status" value="1"/>
</dbReference>
<dbReference type="Gene3D" id="1.10.287.130">
    <property type="match status" value="1"/>
</dbReference>
<sequence>MFKLKFLFLWLFAGIITIGCSAKEQPVQIDTPQVQQIKQLRNLALHQESKGDSDAAMDLHKKALMKSRIFGLQEQEARSLVEIARLLKNDDADESLKHLQNALRIAEGLNRHELKANIYFAIAGIYKQQRNYREALSALEAHQALLVRVFTKNKEDSIRHVKDVEERRLERYMLLTVIAFIMLTALVLAFYYIRTSRLNKALQSSNKIKDKLFSVIGHDLRGPAGGIMVALDMLGTGMLNENEEQEIIVLLKKQSQSFNETLNALLSWASTQLNGAETHITEFDPLLVINKAIATLEGQATQKNILLKVSASDHLTAIADPDHFSLIIRNILSNAIKFSHLDSTIEIDLELKGKFVVVKIADHGVGIPDEKKKHFLISGNHMESSFGTSGEKGTGLGLMLTKEFVRVNKGHIWLESYVGKGTTFFIDFPALI</sequence>
<keyword evidence="10" id="KW-1185">Reference proteome</keyword>
<dbReference type="PROSITE" id="PS51257">
    <property type="entry name" value="PROKAR_LIPOPROTEIN"/>
    <property type="match status" value="1"/>
</dbReference>
<dbReference type="CDD" id="cd00082">
    <property type="entry name" value="HisKA"/>
    <property type="match status" value="1"/>
</dbReference>
<dbReference type="AlphaFoldDB" id="A0A4R6SQA2"/>
<dbReference type="PROSITE" id="PS50109">
    <property type="entry name" value="HIS_KIN"/>
    <property type="match status" value="1"/>
</dbReference>
<dbReference type="EC" id="2.7.13.3" evidence="2"/>
<reference evidence="9 10" key="1">
    <citation type="submission" date="2019-03" db="EMBL/GenBank/DDBJ databases">
        <title>Genomic Encyclopedia of Archaeal and Bacterial Type Strains, Phase II (KMG-II): from individual species to whole genera.</title>
        <authorList>
            <person name="Goeker M."/>
        </authorList>
    </citation>
    <scope>NUCLEOTIDE SEQUENCE [LARGE SCALE GENOMIC DNA]</scope>
    <source>
        <strain evidence="9 10">DSM 19035</strain>
    </source>
</reference>
<dbReference type="SUPFAM" id="SSF55874">
    <property type="entry name" value="ATPase domain of HSP90 chaperone/DNA topoisomerase II/histidine kinase"/>
    <property type="match status" value="1"/>
</dbReference>
<evidence type="ECO:0000259" key="8">
    <source>
        <dbReference type="PROSITE" id="PS50109"/>
    </source>
</evidence>
<evidence type="ECO:0000256" key="4">
    <source>
        <dbReference type="ARBA" id="ARBA00022679"/>
    </source>
</evidence>
<evidence type="ECO:0000313" key="10">
    <source>
        <dbReference type="Proteomes" id="UP000295620"/>
    </source>
</evidence>
<dbReference type="InterPro" id="IPR003594">
    <property type="entry name" value="HATPase_dom"/>
</dbReference>
<dbReference type="OrthoDB" id="9810447at2"/>
<keyword evidence="6" id="KW-0472">Membrane</keyword>
<dbReference type="InterPro" id="IPR005467">
    <property type="entry name" value="His_kinase_dom"/>
</dbReference>
<proteinExistence type="predicted"/>
<name>A0A4R6SQA2_9SPHI</name>